<dbReference type="Gene3D" id="1.10.287.470">
    <property type="entry name" value="Helix hairpin bin"/>
    <property type="match status" value="2"/>
</dbReference>
<evidence type="ECO:0000259" key="2">
    <source>
        <dbReference type="Pfam" id="PF25917"/>
    </source>
</evidence>
<dbReference type="SUPFAM" id="SSF111369">
    <property type="entry name" value="HlyD-like secretion proteins"/>
    <property type="match status" value="3"/>
</dbReference>
<dbReference type="PANTHER" id="PTHR30386">
    <property type="entry name" value="MEMBRANE FUSION SUBUNIT OF EMRAB-TOLC MULTIDRUG EFFLUX PUMP"/>
    <property type="match status" value="1"/>
</dbReference>
<evidence type="ECO:0000313" key="4">
    <source>
        <dbReference type="Proteomes" id="UP001239167"/>
    </source>
</evidence>
<name>A0ABT9YB84_9FIRM</name>
<dbReference type="Gene3D" id="2.40.50.100">
    <property type="match status" value="1"/>
</dbReference>
<keyword evidence="4" id="KW-1185">Reference proteome</keyword>
<gene>
    <name evidence="3" type="ORF">J2S01_002483</name>
</gene>
<dbReference type="InterPro" id="IPR058625">
    <property type="entry name" value="MdtA-like_BSH"/>
</dbReference>
<feature type="coiled-coil region" evidence="1">
    <location>
        <begin position="76"/>
        <end position="103"/>
    </location>
</feature>
<feature type="domain" description="Multidrug resistance protein MdtA-like barrel-sandwich hybrid" evidence="2">
    <location>
        <begin position="42"/>
        <end position="244"/>
    </location>
</feature>
<protein>
    <submittedName>
        <fullName evidence="3">Membrane fusion protein (Multidrug efflux system)</fullName>
    </submittedName>
</protein>
<reference evidence="3 4" key="1">
    <citation type="submission" date="2023-07" db="EMBL/GenBank/DDBJ databases">
        <title>Genomic Encyclopedia of Type Strains, Phase IV (KMG-IV): sequencing the most valuable type-strain genomes for metagenomic binning, comparative biology and taxonomic classification.</title>
        <authorList>
            <person name="Goeker M."/>
        </authorList>
    </citation>
    <scope>NUCLEOTIDE SEQUENCE [LARGE SCALE GENOMIC DNA]</scope>
    <source>
        <strain evidence="3 4">DSM 16980</strain>
    </source>
</reference>
<dbReference type="Gene3D" id="2.40.30.170">
    <property type="match status" value="1"/>
</dbReference>
<proteinExistence type="predicted"/>
<dbReference type="EMBL" id="JAUSUE010000021">
    <property type="protein sequence ID" value="MDQ0204750.1"/>
    <property type="molecule type" value="Genomic_DNA"/>
</dbReference>
<evidence type="ECO:0000256" key="1">
    <source>
        <dbReference type="SAM" id="Coils"/>
    </source>
</evidence>
<accession>A0ABT9YB84</accession>
<dbReference type="Proteomes" id="UP001239167">
    <property type="component" value="Unassembled WGS sequence"/>
</dbReference>
<keyword evidence="1" id="KW-0175">Coiled coil</keyword>
<organism evidence="3 4">
    <name type="scientific">Pectinatus haikarae</name>
    <dbReference type="NCBI Taxonomy" id="349096"/>
    <lineage>
        <taxon>Bacteria</taxon>
        <taxon>Bacillati</taxon>
        <taxon>Bacillota</taxon>
        <taxon>Negativicutes</taxon>
        <taxon>Selenomonadales</taxon>
        <taxon>Selenomonadaceae</taxon>
        <taxon>Pectinatus</taxon>
    </lineage>
</organism>
<dbReference type="RefSeq" id="WP_196605688.1">
    <property type="nucleotide sequence ID" value="NZ_CP116940.1"/>
</dbReference>
<evidence type="ECO:0000313" key="3">
    <source>
        <dbReference type="EMBL" id="MDQ0204750.1"/>
    </source>
</evidence>
<dbReference type="InterPro" id="IPR050739">
    <property type="entry name" value="MFP"/>
</dbReference>
<comment type="caution">
    <text evidence="3">The sequence shown here is derived from an EMBL/GenBank/DDBJ whole genome shotgun (WGS) entry which is preliminary data.</text>
</comment>
<sequence length="348" mass="36772">MKLTPKLMKAGAVCLILAAGISGYFFTHRNEVETDDASIDGRTVDISPKVAGYIKEIYVKDNQVVKAGDIIMQIDTKDYELQAKNAQAALAAAQAALAAAQNNALAANITAPAGVAAAQEKVNSAQAAWEKAAADEKRMNMLIVSGACSQEQYDQAVASEKSTRAALDEMKADLNSANSAPEVIAGAQSTVEQLAAQAEKAKAELEQAETNLQYTKITAPADGRITKKSVNPGAYVQSGTQLCSLVSFEMWVTANFKENQLKGMRTGDKVDISVDAFPNLRLTGVVDSFQAGTGAYFSLFPAENATGNFVKTVQRIPVKIVLNNLSQDQAALLGPGMSVIPVVHIGGE</sequence>
<dbReference type="PRINTS" id="PR01490">
    <property type="entry name" value="RTXTOXIND"/>
</dbReference>
<dbReference type="PANTHER" id="PTHR30386:SF24">
    <property type="entry name" value="MULTIDRUG RESISTANCE EFFLUX PUMP"/>
    <property type="match status" value="1"/>
</dbReference>
<feature type="coiled-coil region" evidence="1">
    <location>
        <begin position="184"/>
        <end position="218"/>
    </location>
</feature>
<dbReference type="Pfam" id="PF25917">
    <property type="entry name" value="BSH_RND"/>
    <property type="match status" value="1"/>
</dbReference>